<name>A0A931B439_9ACTN</name>
<evidence type="ECO:0000256" key="1">
    <source>
        <dbReference type="SAM" id="SignalP"/>
    </source>
</evidence>
<comment type="caution">
    <text evidence="2">The sequence shown here is derived from an EMBL/GenBank/DDBJ whole genome shotgun (WGS) entry which is preliminary data.</text>
</comment>
<feature type="chain" id="PRO_5038002499" evidence="1">
    <location>
        <begin position="28"/>
        <end position="234"/>
    </location>
</feature>
<accession>A0A931B439</accession>
<gene>
    <name evidence="2" type="ORF">I2501_09760</name>
</gene>
<feature type="signal peptide" evidence="1">
    <location>
        <begin position="1"/>
        <end position="27"/>
    </location>
</feature>
<evidence type="ECO:0000313" key="3">
    <source>
        <dbReference type="Proteomes" id="UP000657385"/>
    </source>
</evidence>
<reference evidence="2" key="1">
    <citation type="submission" date="2020-11" db="EMBL/GenBank/DDBJ databases">
        <title>Isolation and identification of active actinomycetes.</title>
        <authorList>
            <person name="Yu B."/>
        </authorList>
    </citation>
    <scope>NUCLEOTIDE SEQUENCE</scope>
    <source>
        <strain evidence="2">NEAU-YB345</strain>
    </source>
</reference>
<sequence length="234" mass="24562">MKLRTTVATAVATAAAVLALGAAPATAATAAPATLANTALSISANTTHASYNQWVEVNAHLGRTASNRTVEIDLGGSVLKKGTVDRNGNLTAWAKLTHDATFTAKFAGDSRDTAASRRVSVQDAAQVSSRMVQGAYTSGGYTYYHHTQNPTIAAQVSPNKTGEWVAMHVQVWTGSSWQNVSLGTTWFKLVSPSAVAVYLTGVPAGTTLREAITFGGDSTNSASNWTWQYVKVVN</sequence>
<proteinExistence type="predicted"/>
<keyword evidence="3" id="KW-1185">Reference proteome</keyword>
<dbReference type="RefSeq" id="WP_196193465.1">
    <property type="nucleotide sequence ID" value="NZ_JADPRT010000003.1"/>
</dbReference>
<keyword evidence="1" id="KW-0732">Signal</keyword>
<protein>
    <submittedName>
        <fullName evidence="2">Uncharacterized protein</fullName>
    </submittedName>
</protein>
<dbReference type="AlphaFoldDB" id="A0A931B439"/>
<dbReference type="Proteomes" id="UP000657385">
    <property type="component" value="Unassembled WGS sequence"/>
</dbReference>
<evidence type="ECO:0000313" key="2">
    <source>
        <dbReference type="EMBL" id="MBF9068322.1"/>
    </source>
</evidence>
<organism evidence="2 3">
    <name type="scientific">Streptacidiphilus fuscans</name>
    <dbReference type="NCBI Taxonomy" id="2789292"/>
    <lineage>
        <taxon>Bacteria</taxon>
        <taxon>Bacillati</taxon>
        <taxon>Actinomycetota</taxon>
        <taxon>Actinomycetes</taxon>
        <taxon>Kitasatosporales</taxon>
        <taxon>Streptomycetaceae</taxon>
        <taxon>Streptacidiphilus</taxon>
    </lineage>
</organism>
<dbReference type="EMBL" id="JADPRT010000003">
    <property type="protein sequence ID" value="MBF9068322.1"/>
    <property type="molecule type" value="Genomic_DNA"/>
</dbReference>